<dbReference type="PROSITE" id="PS51460">
    <property type="entry name" value="GAR"/>
    <property type="match status" value="1"/>
</dbReference>
<dbReference type="Proteomes" id="UP000076078">
    <property type="component" value="Unassembled WGS sequence"/>
</dbReference>
<feature type="region of interest" description="Disordered" evidence="5">
    <location>
        <begin position="129"/>
        <end position="189"/>
    </location>
</feature>
<sequence>MTVLSGYIFKLGQKGLMKFYKKRWFVVPENQDTIFYYESKLDMKLYGQINIKDILHVCASKNESFNKGSTWGFEMTTPGRVYYLYASTEHDRIYWIEGVTARMNQIKKKDEETKQKTFGIINDLKVWRKNTPGGASGTNGKGSDEDLSGGGDYMDDDEEYSSNQPTNPDSMKYNTTAGGGGQKPAQSERMRLEREIENKENLISKLQEEKIAFEQYAKELEEEKQQLQKENEKILEQLDQSNIETLINTIKDLETEKEELVQDIEAVQNELEEEKQLREQILKDKNALEKNFDSEKSQLIHLAEESESGKKKAIQLMKSTSGISTSSQSTSNASNGAIESNGKVNWAQLVFQIERSSNRYRKSKDNYHHENVKLKRKIDENFRVLEKEKPLDHFEADLNHIKQRAQDVENNKIQSLLPLVNSEINQLLEYIDGNSSVLSVLNDQKLNDYLDGWKPQNTDVDIDLGGDIVTEDEPISDTKLKMKFPISQNIVLLQAINDTLADLHASDIVKGHLSELNEMLEHLASSKKSLADFLEQIKVISKETQGLQLYQDHMDPLESNLDVFMNKMEPYIAALDVTSVPQDSQQELLGVAEGLQQSFLDQTNHYQDEKKKSDEWIDNIESIVSGVSHLITTSTVEIKEPLKILSENLQNLLFSRYFKLIDQFKSTIHDILSMKKKLILFKNLEEIQSKQHQSSIEYHAKQEDQLDVLVESAIHSFSKMNNSGGSVIPPNFERLGEGLYQFGTKRINTTILAGQLMVRVGGGFMTFEEFVLKYGRTETIKILRVPSRAQLKKQQSYQEPMPFRPTSRAAVSRI</sequence>
<keyword evidence="4" id="KW-0175">Coiled coil</keyword>
<organism evidence="8 9">
    <name type="scientific">Tieghemostelium lacteum</name>
    <name type="common">Slime mold</name>
    <name type="synonym">Dictyostelium lacteum</name>
    <dbReference type="NCBI Taxonomy" id="361077"/>
    <lineage>
        <taxon>Eukaryota</taxon>
        <taxon>Amoebozoa</taxon>
        <taxon>Evosea</taxon>
        <taxon>Eumycetozoa</taxon>
        <taxon>Dictyostelia</taxon>
        <taxon>Dictyosteliales</taxon>
        <taxon>Raperosteliaceae</taxon>
        <taxon>Tieghemostelium</taxon>
    </lineage>
</organism>
<dbReference type="InterPro" id="IPR003108">
    <property type="entry name" value="GAR_dom"/>
</dbReference>
<proteinExistence type="predicted"/>
<evidence type="ECO:0000256" key="2">
    <source>
        <dbReference type="ARBA" id="ARBA00022490"/>
    </source>
</evidence>
<keyword evidence="2" id="KW-0963">Cytoplasm</keyword>
<dbReference type="SUPFAM" id="SSF143575">
    <property type="entry name" value="GAS2 domain-like"/>
    <property type="match status" value="1"/>
</dbReference>
<dbReference type="Pfam" id="PF00169">
    <property type="entry name" value="PH"/>
    <property type="match status" value="1"/>
</dbReference>
<dbReference type="AlphaFoldDB" id="A0A151ZGS0"/>
<feature type="region of interest" description="Disordered" evidence="5">
    <location>
        <begin position="793"/>
        <end position="814"/>
    </location>
</feature>
<reference evidence="8 9" key="1">
    <citation type="submission" date="2015-12" db="EMBL/GenBank/DDBJ databases">
        <title>Dictyostelia acquired genes for synthesis and detection of signals that induce cell-type specialization by lateral gene transfer from prokaryotes.</title>
        <authorList>
            <person name="Gloeckner G."/>
            <person name="Schaap P."/>
        </authorList>
    </citation>
    <scope>NUCLEOTIDE SEQUENCE [LARGE SCALE GENOMIC DNA]</scope>
    <source>
        <strain evidence="8 9">TK</strain>
    </source>
</reference>
<dbReference type="Pfam" id="PF02187">
    <property type="entry name" value="GAS2"/>
    <property type="match status" value="1"/>
</dbReference>
<dbReference type="OrthoDB" id="2157866at2759"/>
<feature type="coiled-coil region" evidence="4">
    <location>
        <begin position="189"/>
        <end position="305"/>
    </location>
</feature>
<name>A0A151ZGS0_TIELA</name>
<dbReference type="InterPro" id="IPR036534">
    <property type="entry name" value="GAR_dom_sf"/>
</dbReference>
<dbReference type="InterPro" id="IPR011993">
    <property type="entry name" value="PH-like_dom_sf"/>
</dbReference>
<dbReference type="GO" id="GO:0008017">
    <property type="term" value="F:microtubule binding"/>
    <property type="evidence" value="ECO:0007669"/>
    <property type="project" value="InterPro"/>
</dbReference>
<dbReference type="EMBL" id="LODT01000028">
    <property type="protein sequence ID" value="KYQ93125.1"/>
    <property type="molecule type" value="Genomic_DNA"/>
</dbReference>
<comment type="subcellular location">
    <subcellularLocation>
        <location evidence="1">Cytoplasm</location>
        <location evidence="1">Cytoskeleton</location>
    </subcellularLocation>
</comment>
<evidence type="ECO:0000256" key="5">
    <source>
        <dbReference type="SAM" id="MobiDB-lite"/>
    </source>
</evidence>
<feature type="domain" description="PH" evidence="6">
    <location>
        <begin position="1"/>
        <end position="104"/>
    </location>
</feature>
<dbReference type="Gene3D" id="2.30.29.30">
    <property type="entry name" value="Pleckstrin-homology domain (PH domain)/Phosphotyrosine-binding domain (PTB)"/>
    <property type="match status" value="1"/>
</dbReference>
<dbReference type="InParanoid" id="A0A151ZGS0"/>
<dbReference type="STRING" id="361077.A0A151ZGS0"/>
<dbReference type="GO" id="GO:0005856">
    <property type="term" value="C:cytoskeleton"/>
    <property type="evidence" value="ECO:0007669"/>
    <property type="project" value="UniProtKB-SubCell"/>
</dbReference>
<evidence type="ECO:0000256" key="1">
    <source>
        <dbReference type="ARBA" id="ARBA00004245"/>
    </source>
</evidence>
<evidence type="ECO:0000256" key="3">
    <source>
        <dbReference type="ARBA" id="ARBA00023212"/>
    </source>
</evidence>
<dbReference type="OMA" id="ESERIYW"/>
<evidence type="ECO:0000259" key="7">
    <source>
        <dbReference type="PROSITE" id="PS51460"/>
    </source>
</evidence>
<keyword evidence="9" id="KW-1185">Reference proteome</keyword>
<dbReference type="PROSITE" id="PS50003">
    <property type="entry name" value="PH_DOMAIN"/>
    <property type="match status" value="1"/>
</dbReference>
<evidence type="ECO:0000313" key="9">
    <source>
        <dbReference type="Proteomes" id="UP000076078"/>
    </source>
</evidence>
<comment type="caution">
    <text evidence="8">The sequence shown here is derived from an EMBL/GenBank/DDBJ whole genome shotgun (WGS) entry which is preliminary data.</text>
</comment>
<evidence type="ECO:0000259" key="6">
    <source>
        <dbReference type="PROSITE" id="PS50003"/>
    </source>
</evidence>
<gene>
    <name evidence="8" type="ORF">DLAC_05750</name>
</gene>
<dbReference type="SMART" id="SM00233">
    <property type="entry name" value="PH"/>
    <property type="match status" value="1"/>
</dbReference>
<dbReference type="SUPFAM" id="SSF50729">
    <property type="entry name" value="PH domain-like"/>
    <property type="match status" value="1"/>
</dbReference>
<evidence type="ECO:0000256" key="4">
    <source>
        <dbReference type="SAM" id="Coils"/>
    </source>
</evidence>
<protein>
    <submittedName>
        <fullName evidence="8">Villin</fullName>
    </submittedName>
</protein>
<feature type="compositionally biased region" description="Polar residues" evidence="5">
    <location>
        <begin position="163"/>
        <end position="176"/>
    </location>
</feature>
<dbReference type="InterPro" id="IPR001849">
    <property type="entry name" value="PH_domain"/>
</dbReference>
<evidence type="ECO:0000313" key="8">
    <source>
        <dbReference type="EMBL" id="KYQ93125.1"/>
    </source>
</evidence>
<keyword evidence="3" id="KW-0206">Cytoskeleton</keyword>
<dbReference type="Gene3D" id="3.30.920.20">
    <property type="entry name" value="Gas2-like domain"/>
    <property type="match status" value="1"/>
</dbReference>
<feature type="domain" description="GAR" evidence="7">
    <location>
        <begin position="701"/>
        <end position="778"/>
    </location>
</feature>
<accession>A0A151ZGS0</accession>